<evidence type="ECO:0000256" key="3">
    <source>
        <dbReference type="ARBA" id="ARBA00033718"/>
    </source>
</evidence>
<reference evidence="5 6" key="1">
    <citation type="journal article" date="2011" name="Genome Res.">
        <title>Phylogeny-wide analysis of social amoeba genomes highlights ancient origins for complex intercellular communication.</title>
        <authorList>
            <person name="Heidel A.J."/>
            <person name="Lawal H.M."/>
            <person name="Felder M."/>
            <person name="Schilde C."/>
            <person name="Helps N.R."/>
            <person name="Tunggal B."/>
            <person name="Rivero F."/>
            <person name="John U."/>
            <person name="Schleicher M."/>
            <person name="Eichinger L."/>
            <person name="Platzer M."/>
            <person name="Noegel A.A."/>
            <person name="Schaap P."/>
            <person name="Gloeckner G."/>
        </authorList>
    </citation>
    <scope>NUCLEOTIDE SEQUENCE [LARGE SCALE GENOMIC DNA]</scope>
    <source>
        <strain evidence="6">ATCC 26659 / Pp 5 / PN500</strain>
    </source>
</reference>
<dbReference type="GO" id="GO:0045053">
    <property type="term" value="P:protein retention in Golgi apparatus"/>
    <property type="evidence" value="ECO:0007669"/>
    <property type="project" value="TreeGrafter"/>
</dbReference>
<keyword evidence="2" id="KW-0813">Transport</keyword>
<dbReference type="InterPro" id="IPR026847">
    <property type="entry name" value="VPS13"/>
</dbReference>
<protein>
    <submittedName>
        <fullName evidence="5">Vacuolar protein sorting-associated protein</fullName>
    </submittedName>
</protein>
<keyword evidence="6" id="KW-1185">Reference proteome</keyword>
<dbReference type="Proteomes" id="UP000001396">
    <property type="component" value="Unassembled WGS sequence"/>
</dbReference>
<evidence type="ECO:0000259" key="4">
    <source>
        <dbReference type="Pfam" id="PF12624"/>
    </source>
</evidence>
<accession>D3B7D9</accession>
<gene>
    <name evidence="5" type="ORF">PPL_04376</name>
</gene>
<evidence type="ECO:0000256" key="2">
    <source>
        <dbReference type="ARBA" id="ARBA00022448"/>
    </source>
</evidence>
<feature type="domain" description="Chorein N-terminal" evidence="4">
    <location>
        <begin position="2"/>
        <end position="270"/>
    </location>
</feature>
<proteinExistence type="predicted"/>
<evidence type="ECO:0000313" key="6">
    <source>
        <dbReference type="Proteomes" id="UP000001396"/>
    </source>
</evidence>
<dbReference type="InParanoid" id="D3B7D9"/>
<dbReference type="GO" id="GO:0006623">
    <property type="term" value="P:protein targeting to vacuole"/>
    <property type="evidence" value="ECO:0007669"/>
    <property type="project" value="TreeGrafter"/>
</dbReference>
<comment type="caution">
    <text evidence="5">The sequence shown here is derived from an EMBL/GenBank/DDBJ whole genome shotgun (WGS) entry which is preliminary data.</text>
</comment>
<dbReference type="PANTHER" id="PTHR16166">
    <property type="entry name" value="VACUOLAR PROTEIN SORTING-ASSOCIATED PROTEIN VPS13"/>
    <property type="match status" value="1"/>
</dbReference>
<organism evidence="5 6">
    <name type="scientific">Heterostelium pallidum (strain ATCC 26659 / Pp 5 / PN500)</name>
    <name type="common">Cellular slime mold</name>
    <name type="synonym">Polysphondylium pallidum</name>
    <dbReference type="NCBI Taxonomy" id="670386"/>
    <lineage>
        <taxon>Eukaryota</taxon>
        <taxon>Amoebozoa</taxon>
        <taxon>Evosea</taxon>
        <taxon>Eumycetozoa</taxon>
        <taxon>Dictyostelia</taxon>
        <taxon>Acytosteliales</taxon>
        <taxon>Acytosteliaceae</taxon>
        <taxon>Heterostelium</taxon>
    </lineage>
</organism>
<dbReference type="RefSeq" id="XP_020434799.1">
    <property type="nucleotide sequence ID" value="XM_020575279.1"/>
</dbReference>
<evidence type="ECO:0000313" key="5">
    <source>
        <dbReference type="EMBL" id="EFA82682.1"/>
    </source>
</evidence>
<dbReference type="EMBL" id="ADBJ01000018">
    <property type="protein sequence ID" value="EFA82682.1"/>
    <property type="molecule type" value="Genomic_DNA"/>
</dbReference>
<dbReference type="GO" id="GO:0016020">
    <property type="term" value="C:membrane"/>
    <property type="evidence" value="ECO:0007669"/>
    <property type="project" value="UniProtKB-SubCell"/>
</dbReference>
<dbReference type="GeneID" id="31359863"/>
<name>D3B7D9_HETP5</name>
<sequence>MDHKYIIQPFSGFIKICIKDEENEVVTNSGVMKRLLTNADINIGLKQIDLHLMDTQYRDMLNLLFFLHDWRKVLKYKAFRPSEPIKGNAAKWWRFAYQAILSDLKKQRDEQSWSAIEESKNIRNCYVKVYTEKMLHRRITKIEENILSEIEKILSYEDVILDEVDQYNDSEGWWISGWFGLKNLGFGRASSGNVDKFILSNDELHFLDRVLNLELSALAGATPKNFVTFTFKANIKHACISILDWRDSGIIVPLASIEATELDFSVDYQNYGNTNQPLDPAWDCKALIEMIEEDEESERFSRAKQMLVERIKWWRDNCPIHFVDTPIDLNQFFKRTQIHKQIVKHNLDHSHIRPDSPEASEPANATSKHSVFQEEEWDIEGLNINNAQFYEGVTFQASNIFVKICKFSQISDFKYLVNPTNFQVFLQLCSDPFNLNIPQVICHSLLSDIKVEVSDTDIYNISKIVGKNGLLEYFIDMETKSSKELSEMYDVVSIERPKNKNNVDLKLSVISDTKSILHARKKTKEMLTNCVLLKFFFKTANIEAKVNYERTESIVVTLSNIRCKSLAKFLHMEVLLDMDHVDITDSNSIIPVLSIFPHPHGTLTSSNSNLASCSSDFKSGKQGIQTHPVSIHLISISKNSLEYDYIDFVASLSTQCVRISLPKECIKSLLKIVGKSISDANRFHEKKKSILTIEGSRYHSLTNDTHHVKHKHKKISEKLDANEFDPNDLKSKIVINVPKFSLILCSKENDLVSFNFDEVHIVGVFQLPLYDCTLSVGDMKFMDLTMEKGLHQKMLEALPSQPRNVPIVKMHVVSHNISKAKEWGYNRVVAIAIGKIKLTLLLQTINTIRHYIDDIQRCSKECFPTLYIVQENIEEPEQSTTPLGNSTSSSILANEPRTTVVREENYPFASPSQEVIFKRKTITNLDITIDENQLFLPKNPGSNECLVLGVDQISLWLDQTDPLADVIHIKIKDVTIGTTRDDTIMVSPMLLKAMKVDCTFIKKFETSLSTQMLKINMDIEDILLKMTQFQYNLLYNVIMQNFNQKVVPPPLSPAYTKERQSKVATLSINIGNTLELHLVDEKLPVDKENLVCLIMGEPTIVLDYFNNGDIEIGITTMTLGFNNKNLVIDGRSQEILSITAEEKFKGKFPVLSLEVINGVSKLELPIDRLVFFIDLEWVDRLAFFLVPLTDPDNIPVPVQLNPAGEWELVMSIKIHVKNADLMIGSYTDHSAITLMMSAGINIDMQSGSDGLFKILIGYSCNRGSLSSPIIPDMKKKSKQQHVRFFGQRHTCIDRWDRLKHSAKLFIESFQTTLCICLVSEGNQFYFCELDKMLIILFGSCLSISLGSVSRDDSYAPNQVAKEAVNRQLQCHYHPEETIHSVLAMLEKH</sequence>
<evidence type="ECO:0000256" key="1">
    <source>
        <dbReference type="ARBA" id="ARBA00004170"/>
    </source>
</evidence>
<comment type="subcellular location">
    <subcellularLocation>
        <location evidence="1">Membrane</location>
        <topology evidence="1">Peripheral membrane protein</topology>
    </subcellularLocation>
</comment>
<dbReference type="PANTHER" id="PTHR16166:SF111">
    <property type="entry name" value="INTERMEMBRANE LIPID TRANSFER PROTEIN VPS13E"/>
    <property type="match status" value="1"/>
</dbReference>
<dbReference type="Pfam" id="PF12624">
    <property type="entry name" value="VPS13_N"/>
    <property type="match status" value="2"/>
</dbReference>
<dbReference type="InterPro" id="IPR026854">
    <property type="entry name" value="VPS13_N"/>
</dbReference>
<feature type="domain" description="Chorein N-terminal" evidence="4">
    <location>
        <begin position="293"/>
        <end position="853"/>
    </location>
</feature>
<comment type="function">
    <text evidence="3">Mediates the transfer of lipids between membranes at organelle contact sites.</text>
</comment>